<dbReference type="EMBL" id="CAAALY010126243">
    <property type="protein sequence ID" value="VEL31769.1"/>
    <property type="molecule type" value="Genomic_DNA"/>
</dbReference>
<proteinExistence type="predicted"/>
<reference evidence="1" key="1">
    <citation type="submission" date="2018-11" db="EMBL/GenBank/DDBJ databases">
        <authorList>
            <consortium name="Pathogen Informatics"/>
        </authorList>
    </citation>
    <scope>NUCLEOTIDE SEQUENCE</scope>
</reference>
<dbReference type="Proteomes" id="UP000784294">
    <property type="component" value="Unassembled WGS sequence"/>
</dbReference>
<dbReference type="AlphaFoldDB" id="A0A3S5ATN8"/>
<dbReference type="OrthoDB" id="9998697at2759"/>
<protein>
    <submittedName>
        <fullName evidence="1">Uncharacterized protein</fullName>
    </submittedName>
</protein>
<accession>A0A3S5ATN8</accession>
<comment type="caution">
    <text evidence="1">The sequence shown here is derived from an EMBL/GenBank/DDBJ whole genome shotgun (WGS) entry which is preliminary data.</text>
</comment>
<organism evidence="1 2">
    <name type="scientific">Protopolystoma xenopodis</name>
    <dbReference type="NCBI Taxonomy" id="117903"/>
    <lineage>
        <taxon>Eukaryota</taxon>
        <taxon>Metazoa</taxon>
        <taxon>Spiralia</taxon>
        <taxon>Lophotrochozoa</taxon>
        <taxon>Platyhelminthes</taxon>
        <taxon>Monogenea</taxon>
        <taxon>Polyopisthocotylea</taxon>
        <taxon>Polystomatidea</taxon>
        <taxon>Polystomatidae</taxon>
        <taxon>Protopolystoma</taxon>
    </lineage>
</organism>
<evidence type="ECO:0000313" key="2">
    <source>
        <dbReference type="Proteomes" id="UP000784294"/>
    </source>
</evidence>
<name>A0A3S5ATN8_9PLAT</name>
<gene>
    <name evidence="1" type="ORF">PXEA_LOCUS25209</name>
</gene>
<sequence length="74" mass="8060">MNGEPPLSSGAIFRFRIIAIDPKTRQALLPPSDWSAPVSMEHISPVEPPEIEAVRALGRLRKIPVLSICGLGRC</sequence>
<evidence type="ECO:0000313" key="1">
    <source>
        <dbReference type="EMBL" id="VEL31769.1"/>
    </source>
</evidence>
<keyword evidence="2" id="KW-1185">Reference proteome</keyword>